<accession>A0A132BEY4</accession>
<gene>
    <name evidence="2" type="ORF">LY89DRAFT_723516</name>
</gene>
<dbReference type="RefSeq" id="XP_018064612.1">
    <property type="nucleotide sequence ID" value="XM_018218826.1"/>
</dbReference>
<dbReference type="OrthoDB" id="3557094at2759"/>
<evidence type="ECO:0000256" key="1">
    <source>
        <dbReference type="SAM" id="MobiDB-lite"/>
    </source>
</evidence>
<keyword evidence="3" id="KW-1185">Reference proteome</keyword>
<dbReference type="Proteomes" id="UP000070700">
    <property type="component" value="Unassembled WGS sequence"/>
</dbReference>
<dbReference type="EMBL" id="KQ947429">
    <property type="protein sequence ID" value="KUJ10257.1"/>
    <property type="molecule type" value="Genomic_DNA"/>
</dbReference>
<organism evidence="2 3">
    <name type="scientific">Mollisia scopiformis</name>
    <name type="common">Conifer needle endophyte fungus</name>
    <name type="synonym">Phialocephala scopiformis</name>
    <dbReference type="NCBI Taxonomy" id="149040"/>
    <lineage>
        <taxon>Eukaryota</taxon>
        <taxon>Fungi</taxon>
        <taxon>Dikarya</taxon>
        <taxon>Ascomycota</taxon>
        <taxon>Pezizomycotina</taxon>
        <taxon>Leotiomycetes</taxon>
        <taxon>Helotiales</taxon>
        <taxon>Mollisiaceae</taxon>
        <taxon>Mollisia</taxon>
    </lineage>
</organism>
<dbReference type="GeneID" id="28828552"/>
<evidence type="ECO:0000313" key="2">
    <source>
        <dbReference type="EMBL" id="KUJ10257.1"/>
    </source>
</evidence>
<dbReference type="InParanoid" id="A0A132BEY4"/>
<dbReference type="KEGG" id="psco:LY89DRAFT_723516"/>
<name>A0A132BEY4_MOLSC</name>
<dbReference type="AlphaFoldDB" id="A0A132BEY4"/>
<evidence type="ECO:0000313" key="3">
    <source>
        <dbReference type="Proteomes" id="UP000070700"/>
    </source>
</evidence>
<feature type="region of interest" description="Disordered" evidence="1">
    <location>
        <begin position="180"/>
        <end position="203"/>
    </location>
</feature>
<protein>
    <submittedName>
        <fullName evidence="2">Uncharacterized protein</fullName>
    </submittedName>
</protein>
<proteinExistence type="predicted"/>
<reference evidence="2 3" key="1">
    <citation type="submission" date="2015-10" db="EMBL/GenBank/DDBJ databases">
        <title>Full genome of DAOMC 229536 Phialocephala scopiformis, a fungal endophyte of spruce producing the potent anti-insectan compound rugulosin.</title>
        <authorList>
            <consortium name="DOE Joint Genome Institute"/>
            <person name="Walker A.K."/>
            <person name="Frasz S.L."/>
            <person name="Seifert K.A."/>
            <person name="Miller J.D."/>
            <person name="Mondo S.J."/>
            <person name="Labutti K."/>
            <person name="Lipzen A."/>
            <person name="Dockter R."/>
            <person name="Kennedy M."/>
            <person name="Grigoriev I.V."/>
            <person name="Spatafora J.W."/>
        </authorList>
    </citation>
    <scope>NUCLEOTIDE SEQUENCE [LARGE SCALE GENOMIC DNA]</scope>
    <source>
        <strain evidence="2 3">CBS 120377</strain>
    </source>
</reference>
<sequence>MSFNGNLRAFLRKGIKKSWIKAPDPRPANEEPDELPLFVPIDDDDNANSRLTTVFGSQRQTTTLGSNALSHNHSRISFVTRESPHPTNTQQNPEITRLRKEAEALVTQEVAATTKAEKMAIIKEREALILNIRQLERSDQEAKVNKLKDPYYKPLRSLPEPVSPGEKKKLMKQADLIAKARTTPVKPQKRRREDNSDDDLDGEERFHLGIKKPRKVAKATGHWQSTIHSYMPESLVDTETFNTINNLTPEQRMVDRRDLIGYCKDLAEIDRIDRRMQRRLGWRK</sequence>